<evidence type="ECO:0000256" key="5">
    <source>
        <dbReference type="ARBA" id="ARBA00022842"/>
    </source>
</evidence>
<dbReference type="InterPro" id="IPR009014">
    <property type="entry name" value="Transketo_C/PFOR_II"/>
</dbReference>
<dbReference type="RefSeq" id="WP_117453336.1">
    <property type="nucleotide sequence ID" value="NZ_CP060636.1"/>
</dbReference>
<dbReference type="PANTHER" id="PTHR43825:SF1">
    <property type="entry name" value="TRANSKETOLASE-LIKE PYRIMIDINE-BINDING DOMAIN-CONTAINING PROTEIN"/>
    <property type="match status" value="1"/>
</dbReference>
<dbReference type="PANTHER" id="PTHR43825">
    <property type="entry name" value="PYRUVATE DEHYDROGENASE E1 COMPONENT"/>
    <property type="match status" value="1"/>
</dbReference>
<dbReference type="SMART" id="SM00861">
    <property type="entry name" value="Transket_pyr"/>
    <property type="match status" value="1"/>
</dbReference>
<name>A0A7G9GJD1_9FIRM</name>
<evidence type="ECO:0000256" key="6">
    <source>
        <dbReference type="ARBA" id="ARBA00022977"/>
    </source>
</evidence>
<evidence type="ECO:0000256" key="7">
    <source>
        <dbReference type="ARBA" id="ARBA00023052"/>
    </source>
</evidence>
<dbReference type="InterPro" id="IPR005475">
    <property type="entry name" value="Transketolase-like_Pyr-bd"/>
</dbReference>
<dbReference type="Proteomes" id="UP000515856">
    <property type="component" value="Chromosome"/>
</dbReference>
<dbReference type="Pfam" id="PF02780">
    <property type="entry name" value="Transketolase_C"/>
    <property type="match status" value="1"/>
</dbReference>
<proteinExistence type="inferred from homology"/>
<keyword evidence="6" id="KW-0784">Thiamine biosynthesis</keyword>
<evidence type="ECO:0000256" key="2">
    <source>
        <dbReference type="ARBA" id="ARBA00007131"/>
    </source>
</evidence>
<dbReference type="KEGG" id="ehn:H9Q80_11550"/>
<keyword evidence="11" id="KW-1185">Reference proteome</keyword>
<dbReference type="GO" id="GO:0009228">
    <property type="term" value="P:thiamine biosynthetic process"/>
    <property type="evidence" value="ECO:0007669"/>
    <property type="project" value="UniProtKB-KW"/>
</dbReference>
<dbReference type="SUPFAM" id="SSF52922">
    <property type="entry name" value="TK C-terminal domain-like"/>
    <property type="match status" value="1"/>
</dbReference>
<dbReference type="Gene3D" id="3.40.50.920">
    <property type="match status" value="1"/>
</dbReference>
<evidence type="ECO:0000313" key="10">
    <source>
        <dbReference type="EMBL" id="QNM10913.1"/>
    </source>
</evidence>
<evidence type="ECO:0000313" key="11">
    <source>
        <dbReference type="Proteomes" id="UP000515856"/>
    </source>
</evidence>
<dbReference type="FunFam" id="3.40.50.920:FF:000002">
    <property type="entry name" value="1-deoxy-D-xylulose-5-phosphate synthase"/>
    <property type="match status" value="1"/>
</dbReference>
<protein>
    <submittedName>
        <fullName evidence="10">Transketolase family protein</fullName>
    </submittedName>
</protein>
<dbReference type="InterPro" id="IPR051157">
    <property type="entry name" value="PDH/Transketolase"/>
</dbReference>
<dbReference type="CDD" id="cd07033">
    <property type="entry name" value="TPP_PYR_DXS_TK_like"/>
    <property type="match status" value="1"/>
</dbReference>
<comment type="cofactor">
    <cofactor evidence="1">
        <name>thiamine diphosphate</name>
        <dbReference type="ChEBI" id="CHEBI:58937"/>
    </cofactor>
</comment>
<feature type="domain" description="Transketolase-like pyrimidine-binding" evidence="9">
    <location>
        <begin position="4"/>
        <end position="170"/>
    </location>
</feature>
<evidence type="ECO:0000259" key="9">
    <source>
        <dbReference type="SMART" id="SM00861"/>
    </source>
</evidence>
<reference evidence="10 11" key="1">
    <citation type="submission" date="2020-08" db="EMBL/GenBank/DDBJ databases">
        <authorList>
            <person name="Liu C."/>
            <person name="Sun Q."/>
        </authorList>
    </citation>
    <scope>NUCLEOTIDE SEQUENCE [LARGE SCALE GENOMIC DNA]</scope>
    <source>
        <strain evidence="10 11">NSJ-61</strain>
    </source>
</reference>
<dbReference type="Pfam" id="PF02779">
    <property type="entry name" value="Transket_pyr"/>
    <property type="match status" value="1"/>
</dbReference>
<dbReference type="InterPro" id="IPR033248">
    <property type="entry name" value="Transketolase_C"/>
</dbReference>
<keyword evidence="8" id="KW-0414">Isoprene biosynthesis</keyword>
<keyword evidence="5" id="KW-0460">Magnesium</keyword>
<gene>
    <name evidence="10" type="ORF">H9Q80_11550</name>
</gene>
<dbReference type="GO" id="GO:0016740">
    <property type="term" value="F:transferase activity"/>
    <property type="evidence" value="ECO:0007669"/>
    <property type="project" value="UniProtKB-KW"/>
</dbReference>
<dbReference type="SUPFAM" id="SSF52518">
    <property type="entry name" value="Thiamin diphosphate-binding fold (THDP-binding)"/>
    <property type="match status" value="1"/>
</dbReference>
<evidence type="ECO:0000256" key="4">
    <source>
        <dbReference type="ARBA" id="ARBA00022723"/>
    </source>
</evidence>
<dbReference type="InterPro" id="IPR029061">
    <property type="entry name" value="THDP-binding"/>
</dbReference>
<evidence type="ECO:0000256" key="8">
    <source>
        <dbReference type="ARBA" id="ARBA00023229"/>
    </source>
</evidence>
<dbReference type="GO" id="GO:0046872">
    <property type="term" value="F:metal ion binding"/>
    <property type="evidence" value="ECO:0007669"/>
    <property type="project" value="UniProtKB-KW"/>
</dbReference>
<dbReference type="GO" id="GO:0008299">
    <property type="term" value="P:isoprenoid biosynthetic process"/>
    <property type="evidence" value="ECO:0007669"/>
    <property type="project" value="UniProtKB-KW"/>
</dbReference>
<evidence type="ECO:0000256" key="3">
    <source>
        <dbReference type="ARBA" id="ARBA00022679"/>
    </source>
</evidence>
<keyword evidence="4" id="KW-0479">Metal-binding</keyword>
<dbReference type="AlphaFoldDB" id="A0A7G9GJD1"/>
<dbReference type="FunFam" id="3.40.50.970:FF:000129">
    <property type="entry name" value="Transketolase"/>
    <property type="match status" value="1"/>
</dbReference>
<accession>A0A7G9GJD1</accession>
<dbReference type="Gene3D" id="3.40.50.970">
    <property type="match status" value="1"/>
</dbReference>
<keyword evidence="3" id="KW-0808">Transferase</keyword>
<sequence>MAKMATREAYGQTLAALAAENENILVLDADLSGSTKSGMVKKNNPNQHFNMGIAEGNMMGVAAGLAASGNIVFASSFAMFATGRAYEQIRNSIGYPRLNVKICASHAGITVGEDGASHQTFEDISLMRGIPNMIVVCPADGVEASKAIRAVAAYDGPCYVRLGRSAVETVYDEDMDFQIGKGNVLRAGKKVAIIACGIMVEQALAAYDMLKEKGYEPTVVDMHTIKPIDEELLVSLAENHDLFVTCEEHSVIGGLGSAVAEVLGKKAPRKIAMVGMQDTFGESGKPAQLLEKYGMTAKDIVKAVEENI</sequence>
<keyword evidence="7" id="KW-0786">Thiamine pyrophosphate</keyword>
<organism evidence="10 11">
    <name type="scientific">[Eubacterium] hominis</name>
    <dbReference type="NCBI Taxonomy" id="2764325"/>
    <lineage>
        <taxon>Bacteria</taxon>
        <taxon>Bacillati</taxon>
        <taxon>Bacillota</taxon>
        <taxon>Erysipelotrichia</taxon>
        <taxon>Erysipelotrichales</taxon>
        <taxon>Erysipelotrichaceae</taxon>
        <taxon>Amedibacillus</taxon>
    </lineage>
</organism>
<comment type="similarity">
    <text evidence="2">Belongs to the transketolase family.</text>
</comment>
<evidence type="ECO:0000256" key="1">
    <source>
        <dbReference type="ARBA" id="ARBA00001964"/>
    </source>
</evidence>
<dbReference type="EMBL" id="CP060636">
    <property type="protein sequence ID" value="QNM10913.1"/>
    <property type="molecule type" value="Genomic_DNA"/>
</dbReference>